<reference evidence="1 2" key="1">
    <citation type="submission" date="2019-06" db="EMBL/GenBank/DDBJ databases">
        <title>Whole genome shotgun sequence of Brevibacillus agri NBRC 15538.</title>
        <authorList>
            <person name="Hosoyama A."/>
            <person name="Uohara A."/>
            <person name="Ohji S."/>
            <person name="Ichikawa N."/>
        </authorList>
    </citation>
    <scope>NUCLEOTIDE SEQUENCE [LARGE SCALE GENOMIC DNA]</scope>
    <source>
        <strain evidence="1 2">NBRC 15538</strain>
    </source>
</reference>
<name>A0ABQ0SKY8_9BACL</name>
<sequence>MRMSGRRGRACLCTVQGIVKGYEEDNFWLVLDNRSIVGKKSSLQEA</sequence>
<organism evidence="1 2">
    <name type="scientific">Brevibacillus agri</name>
    <dbReference type="NCBI Taxonomy" id="51101"/>
    <lineage>
        <taxon>Bacteria</taxon>
        <taxon>Bacillati</taxon>
        <taxon>Bacillota</taxon>
        <taxon>Bacilli</taxon>
        <taxon>Bacillales</taxon>
        <taxon>Paenibacillaceae</taxon>
        <taxon>Brevibacillus</taxon>
    </lineage>
</organism>
<comment type="caution">
    <text evidence="1">The sequence shown here is derived from an EMBL/GenBank/DDBJ whole genome shotgun (WGS) entry which is preliminary data.</text>
</comment>
<proteinExistence type="predicted"/>
<dbReference type="EMBL" id="BJOD01000004">
    <property type="protein sequence ID" value="GED24455.1"/>
    <property type="molecule type" value="Genomic_DNA"/>
</dbReference>
<dbReference type="Proteomes" id="UP000317180">
    <property type="component" value="Unassembled WGS sequence"/>
</dbReference>
<keyword evidence="2" id="KW-1185">Reference proteome</keyword>
<protein>
    <submittedName>
        <fullName evidence="1">Uncharacterized protein</fullName>
    </submittedName>
</protein>
<accession>A0ABQ0SKY8</accession>
<gene>
    <name evidence="1" type="ORF">BAG01nite_05570</name>
</gene>
<evidence type="ECO:0000313" key="2">
    <source>
        <dbReference type="Proteomes" id="UP000317180"/>
    </source>
</evidence>
<evidence type="ECO:0000313" key="1">
    <source>
        <dbReference type="EMBL" id="GED24455.1"/>
    </source>
</evidence>